<comment type="caution">
    <text evidence="4">The sequence shown here is derived from an EMBL/GenBank/DDBJ whole genome shotgun (WGS) entry which is preliminary data.</text>
</comment>
<dbReference type="Proteomes" id="UP001595387">
    <property type="component" value="Unassembled WGS sequence"/>
</dbReference>
<feature type="domain" description="Aminotransferase class V" evidence="3">
    <location>
        <begin position="2"/>
        <end position="361"/>
    </location>
</feature>
<sequence length="380" mass="41694">MIYLDYAATTPISEEAMDIYIKASQDFYGNSSSLHDIGSRSLNLLETCRAELAHMLNGEQEGFYFTSGGSESNILALKSLLDANSFKGNHVITTRCEHSSIHHLFQKMEKEGYEITYLPVDETGIASLEDLKAAIKETTVLTSIQYVNSEIGTIQPIEEIGKLLDRRGVIFHCDAVQAFGKIKIDINQSKIDSLSISSHKIYGPKGVGAAYINPKLKWSAQIPATAHEKGFRPGTVNVPGIAGFVTAAKSVYDKMAEEYQRISGLHAMMRDKLTALPAPIYIEGSSTGLPYVLGLRIEGMEGQYAMLECNRYGLAVSSGSACQAGNQEPSPTLMALGRSEMEAKQLIRLSFGKQTTMEDIHITAEAFAKLVENYFPAIRR</sequence>
<proteinExistence type="predicted"/>
<evidence type="ECO:0000256" key="2">
    <source>
        <dbReference type="ARBA" id="ARBA00022898"/>
    </source>
</evidence>
<keyword evidence="5" id="KW-1185">Reference proteome</keyword>
<dbReference type="PANTHER" id="PTHR11601:SF36">
    <property type="entry name" value="CYSTEINE DESULFURASE NIFS-RELATED"/>
    <property type="match status" value="1"/>
</dbReference>
<organism evidence="4 5">
    <name type="scientific">Virgibacillus sediminis</name>
    <dbReference type="NCBI Taxonomy" id="202260"/>
    <lineage>
        <taxon>Bacteria</taxon>
        <taxon>Bacillati</taxon>
        <taxon>Bacillota</taxon>
        <taxon>Bacilli</taxon>
        <taxon>Bacillales</taxon>
        <taxon>Bacillaceae</taxon>
        <taxon>Virgibacillus</taxon>
    </lineage>
</organism>
<dbReference type="Gene3D" id="3.40.640.10">
    <property type="entry name" value="Type I PLP-dependent aspartate aminotransferase-like (Major domain)"/>
    <property type="match status" value="1"/>
</dbReference>
<dbReference type="InterPro" id="IPR015424">
    <property type="entry name" value="PyrdxlP-dep_Trfase"/>
</dbReference>
<dbReference type="InterPro" id="IPR000192">
    <property type="entry name" value="Aminotrans_V_dom"/>
</dbReference>
<keyword evidence="2" id="KW-0663">Pyridoxal phosphate</keyword>
<protein>
    <submittedName>
        <fullName evidence="4">IscS subfamily cysteine desulfurase</fullName>
    </submittedName>
</protein>
<dbReference type="SUPFAM" id="SSF53383">
    <property type="entry name" value="PLP-dependent transferases"/>
    <property type="match status" value="1"/>
</dbReference>
<dbReference type="InterPro" id="IPR015422">
    <property type="entry name" value="PyrdxlP-dep_Trfase_small"/>
</dbReference>
<dbReference type="EMBL" id="JBHRRZ010000001">
    <property type="protein sequence ID" value="MFC2946925.1"/>
    <property type="molecule type" value="Genomic_DNA"/>
</dbReference>
<dbReference type="Gene3D" id="3.90.1150.10">
    <property type="entry name" value="Aspartate Aminotransferase, domain 1"/>
    <property type="match status" value="1"/>
</dbReference>
<dbReference type="PANTHER" id="PTHR11601">
    <property type="entry name" value="CYSTEINE DESULFURYLASE FAMILY MEMBER"/>
    <property type="match status" value="1"/>
</dbReference>
<name>A0ABV7A247_9BACI</name>
<evidence type="ECO:0000259" key="3">
    <source>
        <dbReference type="Pfam" id="PF00266"/>
    </source>
</evidence>
<dbReference type="Pfam" id="PF00266">
    <property type="entry name" value="Aminotran_5"/>
    <property type="match status" value="1"/>
</dbReference>
<dbReference type="InterPro" id="IPR015421">
    <property type="entry name" value="PyrdxlP-dep_Trfase_major"/>
</dbReference>
<evidence type="ECO:0000256" key="1">
    <source>
        <dbReference type="ARBA" id="ARBA00001933"/>
    </source>
</evidence>
<comment type="cofactor">
    <cofactor evidence="1">
        <name>pyridoxal 5'-phosphate</name>
        <dbReference type="ChEBI" id="CHEBI:597326"/>
    </cofactor>
</comment>
<evidence type="ECO:0000313" key="5">
    <source>
        <dbReference type="Proteomes" id="UP001595387"/>
    </source>
</evidence>
<reference evidence="5" key="1">
    <citation type="journal article" date="2019" name="Int. J. Syst. Evol. Microbiol.">
        <title>The Global Catalogue of Microorganisms (GCM) 10K type strain sequencing project: providing services to taxonomists for standard genome sequencing and annotation.</title>
        <authorList>
            <consortium name="The Broad Institute Genomics Platform"/>
            <consortium name="The Broad Institute Genome Sequencing Center for Infectious Disease"/>
            <person name="Wu L."/>
            <person name="Ma J."/>
        </authorList>
    </citation>
    <scope>NUCLEOTIDE SEQUENCE [LARGE SCALE GENOMIC DNA]</scope>
    <source>
        <strain evidence="5">KCTC 13193</strain>
    </source>
</reference>
<dbReference type="InterPro" id="IPR016454">
    <property type="entry name" value="Cysteine_dSase"/>
</dbReference>
<accession>A0ABV7A247</accession>
<evidence type="ECO:0000313" key="4">
    <source>
        <dbReference type="EMBL" id="MFC2946925.1"/>
    </source>
</evidence>
<dbReference type="PIRSF" id="PIRSF005572">
    <property type="entry name" value="NifS"/>
    <property type="match status" value="1"/>
</dbReference>
<gene>
    <name evidence="4" type="ORF">ACFODW_00905</name>
</gene>
<dbReference type="NCBIfam" id="NF002806">
    <property type="entry name" value="PRK02948.1"/>
    <property type="match status" value="1"/>
</dbReference>
<dbReference type="RefSeq" id="WP_390301506.1">
    <property type="nucleotide sequence ID" value="NZ_JBHRRZ010000001.1"/>
</dbReference>